<dbReference type="InterPro" id="IPR013922">
    <property type="entry name" value="Cyclin_PHO80-like"/>
</dbReference>
<proteinExistence type="predicted"/>
<evidence type="ECO:0000313" key="2">
    <source>
        <dbReference type="Proteomes" id="UP000240325"/>
    </source>
</evidence>
<reference evidence="1" key="1">
    <citation type="journal article" date="2017" name="Elife">
        <title>The kinetoplastid-infecting Bodo saltans virus (BsV), a window into the most abundant giant viruses in the sea.</title>
        <authorList>
            <person name="Deeg C.M."/>
            <person name="Chow C.-E.T."/>
            <person name="Suttle C.A."/>
        </authorList>
    </citation>
    <scope>NUCLEOTIDE SEQUENCE</scope>
    <source>
        <strain evidence="1">NG1</strain>
    </source>
</reference>
<organism evidence="1">
    <name type="scientific">Bodo saltans virus</name>
    <dbReference type="NCBI Taxonomy" id="2024608"/>
    <lineage>
        <taxon>Viruses</taxon>
        <taxon>Varidnaviria</taxon>
        <taxon>Bamfordvirae</taxon>
        <taxon>Nucleocytoviricota</taxon>
        <taxon>Megaviricetes</taxon>
        <taxon>Imitervirales</taxon>
        <taxon>Mimiviridae</taxon>
        <taxon>Klosneuvirinae</taxon>
        <taxon>Theiavirus</taxon>
        <taxon>Theiavirus salishense</taxon>
    </lineage>
</organism>
<dbReference type="Pfam" id="PF08613">
    <property type="entry name" value="Cyclin"/>
    <property type="match status" value="1"/>
</dbReference>
<dbReference type="PANTHER" id="PTHR15615:SF108">
    <property type="entry name" value="PROTEIN CNPPD1"/>
    <property type="match status" value="1"/>
</dbReference>
<name>A0A2H4UTL6_9VIRU</name>
<protein>
    <submittedName>
        <fullName evidence="1">Cyclin-like protein</fullName>
    </submittedName>
</protein>
<sequence length="203" mass="24588">MSMRFSDYIDRIHKAIKLDEADYPHIICLLERMCEKCNWKNYKKDFECCILYACVILIYEKMYNDDSYENKHYAFIFGIKLWELNDLERKFVDYNDWNFFVSKEEYDETKNEISGYEYKQVIIDTIYESTRKDKKSAKIANNIVNDIIENAIIIYNDFEEKKKIVNNIVESAIIICNDSEEKKKMDEIFVEHSILFFYIIFCQ</sequence>
<evidence type="ECO:0000313" key="1">
    <source>
        <dbReference type="EMBL" id="ATZ80280.1"/>
    </source>
</evidence>
<accession>A0A2H4UTL6</accession>
<keyword evidence="2" id="KW-1185">Reference proteome</keyword>
<dbReference type="PANTHER" id="PTHR15615">
    <property type="match status" value="1"/>
</dbReference>
<dbReference type="Proteomes" id="UP000240325">
    <property type="component" value="Segment"/>
</dbReference>
<gene>
    <name evidence="1" type="ORF">BMW23_0222</name>
</gene>
<dbReference type="EMBL" id="MF782455">
    <property type="protein sequence ID" value="ATZ80280.1"/>
    <property type="molecule type" value="Genomic_DNA"/>
</dbReference>
<dbReference type="GO" id="GO:0019901">
    <property type="term" value="F:protein kinase binding"/>
    <property type="evidence" value="ECO:0007669"/>
    <property type="project" value="InterPro"/>
</dbReference>
<dbReference type="Gene3D" id="1.10.472.10">
    <property type="entry name" value="Cyclin-like"/>
    <property type="match status" value="1"/>
</dbReference>